<evidence type="ECO:0000256" key="5">
    <source>
        <dbReference type="ARBA" id="ARBA00023186"/>
    </source>
</evidence>
<feature type="domain" description="Trigger factor ribosome-binding bacterial" evidence="8">
    <location>
        <begin position="35"/>
        <end position="178"/>
    </location>
</feature>
<dbReference type="SUPFAM" id="SSF109998">
    <property type="entry name" value="Triger factor/SurA peptide-binding domain-like"/>
    <property type="match status" value="1"/>
</dbReference>
<accession>A0A0F9WIP5</accession>
<dbReference type="InterPro" id="IPR008880">
    <property type="entry name" value="Trigger_fac_C"/>
</dbReference>
<dbReference type="Gene3D" id="1.10.3120.10">
    <property type="entry name" value="Trigger factor, C-terminal domain"/>
    <property type="match status" value="1"/>
</dbReference>
<evidence type="ECO:0000256" key="2">
    <source>
        <dbReference type="ARBA" id="ARBA00005464"/>
    </source>
</evidence>
<evidence type="ECO:0000313" key="10">
    <source>
        <dbReference type="EMBL" id="KKN85826.1"/>
    </source>
</evidence>
<reference evidence="10" key="1">
    <citation type="journal article" date="2015" name="Nature">
        <title>Complex archaea that bridge the gap between prokaryotes and eukaryotes.</title>
        <authorList>
            <person name="Spang A."/>
            <person name="Saw J.H."/>
            <person name="Jorgensen S.L."/>
            <person name="Zaremba-Niedzwiedzka K."/>
            <person name="Martijn J."/>
            <person name="Lind A.E."/>
            <person name="van Eijk R."/>
            <person name="Schleper C."/>
            <person name="Guy L."/>
            <person name="Ettema T.J."/>
        </authorList>
    </citation>
    <scope>NUCLEOTIDE SEQUENCE</scope>
</reference>
<evidence type="ECO:0000256" key="3">
    <source>
        <dbReference type="ARBA" id="ARBA00013194"/>
    </source>
</evidence>
<dbReference type="InterPro" id="IPR037041">
    <property type="entry name" value="Trigger_fac_C_sf"/>
</dbReference>
<dbReference type="PANTHER" id="PTHR30560:SF3">
    <property type="entry name" value="TRIGGER FACTOR-LIKE PROTEIN TIG, CHLOROPLASTIC"/>
    <property type="match status" value="1"/>
</dbReference>
<dbReference type="InterPro" id="IPR036611">
    <property type="entry name" value="Trigger_fac_ribosome-bd_sf"/>
</dbReference>
<dbReference type="Pfam" id="PF05697">
    <property type="entry name" value="Trigger_N"/>
    <property type="match status" value="1"/>
</dbReference>
<evidence type="ECO:0000259" key="8">
    <source>
        <dbReference type="Pfam" id="PF05697"/>
    </source>
</evidence>
<dbReference type="NCBIfam" id="TIGR00115">
    <property type="entry name" value="tig"/>
    <property type="match status" value="1"/>
</dbReference>
<feature type="region of interest" description="Disordered" evidence="7">
    <location>
        <begin position="1"/>
        <end position="35"/>
    </location>
</feature>
<dbReference type="SUPFAM" id="SSF54534">
    <property type="entry name" value="FKBP-like"/>
    <property type="match status" value="1"/>
</dbReference>
<dbReference type="SUPFAM" id="SSF102735">
    <property type="entry name" value="Trigger factor ribosome-binding domain"/>
    <property type="match status" value="1"/>
</dbReference>
<dbReference type="HAMAP" id="MF_00303">
    <property type="entry name" value="Trigger_factor_Tig"/>
    <property type="match status" value="1"/>
</dbReference>
<evidence type="ECO:0000256" key="7">
    <source>
        <dbReference type="SAM" id="MobiDB-lite"/>
    </source>
</evidence>
<protein>
    <recommendedName>
        <fullName evidence="3">peptidylprolyl isomerase</fullName>
        <ecNumber evidence="3">5.2.1.8</ecNumber>
    </recommendedName>
</protein>
<feature type="compositionally biased region" description="Basic residues" evidence="7">
    <location>
        <begin position="523"/>
        <end position="535"/>
    </location>
</feature>
<dbReference type="InterPro" id="IPR027304">
    <property type="entry name" value="Trigger_fact/SurA_dom_sf"/>
</dbReference>
<comment type="catalytic activity">
    <reaction evidence="1">
        <text>[protein]-peptidylproline (omega=180) = [protein]-peptidylproline (omega=0)</text>
        <dbReference type="Rhea" id="RHEA:16237"/>
        <dbReference type="Rhea" id="RHEA-COMP:10747"/>
        <dbReference type="Rhea" id="RHEA-COMP:10748"/>
        <dbReference type="ChEBI" id="CHEBI:83833"/>
        <dbReference type="ChEBI" id="CHEBI:83834"/>
        <dbReference type="EC" id="5.2.1.8"/>
    </reaction>
</comment>
<dbReference type="Gene3D" id="3.30.70.1050">
    <property type="entry name" value="Trigger factor ribosome-binding domain"/>
    <property type="match status" value="1"/>
</dbReference>
<dbReference type="Gene3D" id="3.10.50.40">
    <property type="match status" value="1"/>
</dbReference>
<feature type="compositionally biased region" description="Basic and acidic residues" evidence="7">
    <location>
        <begin position="461"/>
        <end position="475"/>
    </location>
</feature>
<dbReference type="EMBL" id="LAZR01000154">
    <property type="protein sequence ID" value="KKN85826.1"/>
    <property type="molecule type" value="Genomic_DNA"/>
</dbReference>
<dbReference type="GO" id="GO:0043022">
    <property type="term" value="F:ribosome binding"/>
    <property type="evidence" value="ECO:0007669"/>
    <property type="project" value="TreeGrafter"/>
</dbReference>
<dbReference type="GO" id="GO:0003755">
    <property type="term" value="F:peptidyl-prolyl cis-trans isomerase activity"/>
    <property type="evidence" value="ECO:0007669"/>
    <property type="project" value="UniProtKB-KW"/>
</dbReference>
<evidence type="ECO:0000259" key="9">
    <source>
        <dbReference type="Pfam" id="PF05698"/>
    </source>
</evidence>
<name>A0A0F9WIP5_9ZZZZ</name>
<evidence type="ECO:0000256" key="6">
    <source>
        <dbReference type="ARBA" id="ARBA00023235"/>
    </source>
</evidence>
<sequence length="535" mass="58898">MPDETKPTDDPQTDLQQTDEPQTDEPQADEPKLDLTIEDVGTLKKKVTVTIPRSDIDAKFDETYGELSHSAQVPGFRIGRAPRRLIEKRFGAEVGSDVRNSIIGDSLGRALEQADLKTLGEPDLALEDIELPETGDLSYSFEVEVAPEFDLPELAGIKVDKPMLEVTDERIDSYIDRLRQTRATYAPTDQPAAAGDMVLVDAHITGQDCDPVNRSGLSLRVGPGQVEGLALMDLGDALAGKTAGDKTDLTTKAPPAHPNEQWPDKDLTIALTITEVQGRSLPEIDDPFAESAGFESLKEMREFFASEMAARLSGDVQQAMRNQVCQYLLDSTDFDLPEGAAARHTQRALQRRYIELLQSGMPREEINENLTELQADAATQARRELKLTFILGQIAQAENIKIGEDEINARIAQMARSYNRRPERLKQELTQDGSIQQVAISMAEEKALDKLIEQADVTEVSPERPAKKEQAETKPKAAKKTAKKVPAKDNGKAEPKTAKKAAKKTAKKAAKKKTPSKPAEKKTTKKAVKKTSKKK</sequence>
<evidence type="ECO:0000256" key="1">
    <source>
        <dbReference type="ARBA" id="ARBA00000971"/>
    </source>
</evidence>
<dbReference type="GO" id="GO:0044183">
    <property type="term" value="F:protein folding chaperone"/>
    <property type="evidence" value="ECO:0007669"/>
    <property type="project" value="TreeGrafter"/>
</dbReference>
<gene>
    <name evidence="10" type="ORF">LCGC14_0274430</name>
</gene>
<dbReference type="InterPro" id="IPR005215">
    <property type="entry name" value="Trig_fac"/>
</dbReference>
<organism evidence="10">
    <name type="scientific">marine sediment metagenome</name>
    <dbReference type="NCBI Taxonomy" id="412755"/>
    <lineage>
        <taxon>unclassified sequences</taxon>
        <taxon>metagenomes</taxon>
        <taxon>ecological metagenomes</taxon>
    </lineage>
</organism>
<keyword evidence="4" id="KW-0697">Rotamase</keyword>
<proteinExistence type="inferred from homology"/>
<comment type="similarity">
    <text evidence="2">Belongs to the FKBP-type PPIase family. Tig subfamily.</text>
</comment>
<dbReference type="Pfam" id="PF05698">
    <property type="entry name" value="Trigger_C"/>
    <property type="match status" value="1"/>
</dbReference>
<evidence type="ECO:0000256" key="4">
    <source>
        <dbReference type="ARBA" id="ARBA00023110"/>
    </source>
</evidence>
<dbReference type="GO" id="GO:0051083">
    <property type="term" value="P:'de novo' cotranslational protein folding"/>
    <property type="evidence" value="ECO:0007669"/>
    <property type="project" value="TreeGrafter"/>
</dbReference>
<dbReference type="InterPro" id="IPR046357">
    <property type="entry name" value="PPIase_dom_sf"/>
</dbReference>
<feature type="compositionally biased region" description="Basic and acidic residues" evidence="7">
    <location>
        <begin position="486"/>
        <end position="497"/>
    </location>
</feature>
<dbReference type="GO" id="GO:0043335">
    <property type="term" value="P:protein unfolding"/>
    <property type="evidence" value="ECO:0007669"/>
    <property type="project" value="TreeGrafter"/>
</dbReference>
<keyword evidence="6" id="KW-0413">Isomerase</keyword>
<dbReference type="GO" id="GO:0015031">
    <property type="term" value="P:protein transport"/>
    <property type="evidence" value="ECO:0007669"/>
    <property type="project" value="InterPro"/>
</dbReference>
<dbReference type="InterPro" id="IPR008881">
    <property type="entry name" value="Trigger_fac_ribosome-bd_bac"/>
</dbReference>
<dbReference type="AlphaFoldDB" id="A0A0F9WIP5"/>
<keyword evidence="5" id="KW-0143">Chaperone</keyword>
<feature type="compositionally biased region" description="Basic residues" evidence="7">
    <location>
        <begin position="476"/>
        <end position="485"/>
    </location>
</feature>
<dbReference type="EC" id="5.2.1.8" evidence="3"/>
<feature type="domain" description="Trigger factor C-terminal" evidence="9">
    <location>
        <begin position="296"/>
        <end position="453"/>
    </location>
</feature>
<comment type="caution">
    <text evidence="10">The sequence shown here is derived from an EMBL/GenBank/DDBJ whole genome shotgun (WGS) entry which is preliminary data.</text>
</comment>
<feature type="compositionally biased region" description="Basic residues" evidence="7">
    <location>
        <begin position="498"/>
        <end position="515"/>
    </location>
</feature>
<dbReference type="PANTHER" id="PTHR30560">
    <property type="entry name" value="TRIGGER FACTOR CHAPERONE AND PEPTIDYL-PROLYL CIS/TRANS ISOMERASE"/>
    <property type="match status" value="1"/>
</dbReference>
<feature type="region of interest" description="Disordered" evidence="7">
    <location>
        <begin position="456"/>
        <end position="535"/>
    </location>
</feature>